<accession>A0AAV9GZW0</accession>
<protein>
    <submittedName>
        <fullName evidence="1">Uncharacterized protein</fullName>
    </submittedName>
</protein>
<reference evidence="1" key="1">
    <citation type="journal article" date="2023" name="Mol. Phylogenet. Evol.">
        <title>Genome-scale phylogeny and comparative genomics of the fungal order Sordariales.</title>
        <authorList>
            <person name="Hensen N."/>
            <person name="Bonometti L."/>
            <person name="Westerberg I."/>
            <person name="Brannstrom I.O."/>
            <person name="Guillou S."/>
            <person name="Cros-Aarteil S."/>
            <person name="Calhoun S."/>
            <person name="Haridas S."/>
            <person name="Kuo A."/>
            <person name="Mondo S."/>
            <person name="Pangilinan J."/>
            <person name="Riley R."/>
            <person name="LaButti K."/>
            <person name="Andreopoulos B."/>
            <person name="Lipzen A."/>
            <person name="Chen C."/>
            <person name="Yan M."/>
            <person name="Daum C."/>
            <person name="Ng V."/>
            <person name="Clum A."/>
            <person name="Steindorff A."/>
            <person name="Ohm R.A."/>
            <person name="Martin F."/>
            <person name="Silar P."/>
            <person name="Natvig D.O."/>
            <person name="Lalanne C."/>
            <person name="Gautier V."/>
            <person name="Ament-Velasquez S.L."/>
            <person name="Kruys A."/>
            <person name="Hutchinson M.I."/>
            <person name="Powell A.J."/>
            <person name="Barry K."/>
            <person name="Miller A.N."/>
            <person name="Grigoriev I.V."/>
            <person name="Debuchy R."/>
            <person name="Gladieux P."/>
            <person name="Hiltunen Thoren M."/>
            <person name="Johannesson H."/>
        </authorList>
    </citation>
    <scope>NUCLEOTIDE SEQUENCE</scope>
    <source>
        <strain evidence="1">PSN243</strain>
    </source>
</reference>
<proteinExistence type="predicted"/>
<dbReference type="EMBL" id="MU865920">
    <property type="protein sequence ID" value="KAK4453361.1"/>
    <property type="molecule type" value="Genomic_DNA"/>
</dbReference>
<evidence type="ECO:0000313" key="1">
    <source>
        <dbReference type="EMBL" id="KAK4453361.1"/>
    </source>
</evidence>
<gene>
    <name evidence="1" type="ORF">QBC34DRAFT_203607</name>
</gene>
<organism evidence="1 2">
    <name type="scientific">Podospora aff. communis PSN243</name>
    <dbReference type="NCBI Taxonomy" id="3040156"/>
    <lineage>
        <taxon>Eukaryota</taxon>
        <taxon>Fungi</taxon>
        <taxon>Dikarya</taxon>
        <taxon>Ascomycota</taxon>
        <taxon>Pezizomycotina</taxon>
        <taxon>Sordariomycetes</taxon>
        <taxon>Sordariomycetidae</taxon>
        <taxon>Sordariales</taxon>
        <taxon>Podosporaceae</taxon>
        <taxon>Podospora</taxon>
    </lineage>
</organism>
<sequence length="245" mass="27151">MPSISVEVRLYAVAKREGDLARMNDADDGTREVMEAREDCSVLFGSDGTPLKKTGAHTQYHLETHDGTSASSHQILLLPTDHLLSFCTSFHFVILLVTRSRAARFPNRPLRHRLEHCEIRSQFAPRLLPGTSWPNSPRHGARLSPIFNPAAACSLGAARTREMGAENRQAEEGGQLPGTKWMICPELTAWDLVRTRRHLLPFVPGGSCMSDRLRAILHVAQGSVTKRSVPWTRASYQSSPPPKLG</sequence>
<reference evidence="1" key="2">
    <citation type="submission" date="2023-05" db="EMBL/GenBank/DDBJ databases">
        <authorList>
            <consortium name="Lawrence Berkeley National Laboratory"/>
            <person name="Steindorff A."/>
            <person name="Hensen N."/>
            <person name="Bonometti L."/>
            <person name="Westerberg I."/>
            <person name="Brannstrom I.O."/>
            <person name="Guillou S."/>
            <person name="Cros-Aarteil S."/>
            <person name="Calhoun S."/>
            <person name="Haridas S."/>
            <person name="Kuo A."/>
            <person name="Mondo S."/>
            <person name="Pangilinan J."/>
            <person name="Riley R."/>
            <person name="Labutti K."/>
            <person name="Andreopoulos B."/>
            <person name="Lipzen A."/>
            <person name="Chen C."/>
            <person name="Yanf M."/>
            <person name="Daum C."/>
            <person name="Ng V."/>
            <person name="Clum A."/>
            <person name="Ohm R."/>
            <person name="Martin F."/>
            <person name="Silar P."/>
            <person name="Natvig D."/>
            <person name="Lalanne C."/>
            <person name="Gautier V."/>
            <person name="Ament-Velasquez S.L."/>
            <person name="Kruys A."/>
            <person name="Hutchinson M.I."/>
            <person name="Powell A.J."/>
            <person name="Barry K."/>
            <person name="Miller A.N."/>
            <person name="Grigoriev I.V."/>
            <person name="Debuchy R."/>
            <person name="Gladieux P."/>
            <person name="Thoren M.H."/>
            <person name="Johannesson H."/>
        </authorList>
    </citation>
    <scope>NUCLEOTIDE SEQUENCE</scope>
    <source>
        <strain evidence="1">PSN243</strain>
    </source>
</reference>
<comment type="caution">
    <text evidence="1">The sequence shown here is derived from an EMBL/GenBank/DDBJ whole genome shotgun (WGS) entry which is preliminary data.</text>
</comment>
<name>A0AAV9GZW0_9PEZI</name>
<evidence type="ECO:0000313" key="2">
    <source>
        <dbReference type="Proteomes" id="UP001321760"/>
    </source>
</evidence>
<dbReference type="Proteomes" id="UP001321760">
    <property type="component" value="Unassembled WGS sequence"/>
</dbReference>
<keyword evidence="2" id="KW-1185">Reference proteome</keyword>
<dbReference type="AlphaFoldDB" id="A0AAV9GZW0"/>